<evidence type="ECO:0000313" key="5">
    <source>
        <dbReference type="Proteomes" id="UP000016922"/>
    </source>
</evidence>
<organism evidence="4 5">
    <name type="scientific">Glarea lozoyensis (strain ATCC 20868 / MF5171)</name>
    <dbReference type="NCBI Taxonomy" id="1116229"/>
    <lineage>
        <taxon>Eukaryota</taxon>
        <taxon>Fungi</taxon>
        <taxon>Dikarya</taxon>
        <taxon>Ascomycota</taxon>
        <taxon>Pezizomycotina</taxon>
        <taxon>Leotiomycetes</taxon>
        <taxon>Helotiales</taxon>
        <taxon>Helotiaceae</taxon>
        <taxon>Glarea</taxon>
    </lineage>
</organism>
<dbReference type="GeneID" id="19461123"/>
<evidence type="ECO:0000313" key="4">
    <source>
        <dbReference type="EMBL" id="EPE26153.1"/>
    </source>
</evidence>
<sequence>MWEYAKWLVTLLVQFSRLLVKGVLVLVSTPEPRARGRYHVGLDTENIFVSEPSPRSTDTTPSERRGGELCSYCKNVIKKWAKVIRGRQAKFSHCNNIFALERSAKAGCSLCAQFLDDKDSDALSEHRAIQANALADDALITSDITVKHSSNEKDQPWRLVLEFHIDAEKVPDEISFPSSQFSVLLFPSRKKDLNNEKRIKFISTEDGLPCSKHWLEDCTRSHKCYQKPRRMAPHRLLHIQPGKVKLHLTSEVPYQYATLSHCWGSAKTLKLTTGTFGTFLEGIPWDHLSKTFQDAINVALSFGLQYIWIDSLCIRQDDARDWQVESAEMCNIYQGSFVNIAASGAVDGTIGCFFERDETWECRISVGDNNGISTNYLCVPQHIYDIRLTNMPLMKRGWVLQEWLLAPRTLFFTTKELFWMCGVYTACETFPSGLPERISKESRSAKPQIKRSSWERIVEEYSRCQLTFKTDKLVAISGIAQCIGRETGSSYIVGIWKKDFESQLCWHMADKRTLKGDERPHPWRAPSWSWASTDNEAMLPTRPRLSMSHLYVKKRDVEVKLDGRDPFGGALSASLNLGAASLIYTNIDIKGMYEKSNFTLAGKSVDCWVNMDYSCEILERFCIMPVIRYYGQQCYIDALVLRPVDMVKAPVGDTEEKERNPGNSMKQGGATTDTNAERVYAKPTDEAEERWIKRGTNRKIRSKQQKVIEATDIADDSADEPEEGPQYATPVFTAASSTEDLSGSLQDETKLSSTIPAKRLSVARRSHSARYQRVGHMRIEGVQACHDFNKLIKSAEAKEELYQYTAEFGKVGRWTEYNIDLI</sequence>
<dbReference type="PANTHER" id="PTHR33112">
    <property type="entry name" value="DOMAIN PROTEIN, PUTATIVE-RELATED"/>
    <property type="match status" value="1"/>
</dbReference>
<name>S3DHV4_GLAL2</name>
<dbReference type="KEGG" id="glz:GLAREA_02065"/>
<feature type="domain" description="Heterokaryon incompatibility" evidence="3">
    <location>
        <begin position="256"/>
        <end position="402"/>
    </location>
</feature>
<dbReference type="OrthoDB" id="5125733at2759"/>
<feature type="signal peptide" evidence="2">
    <location>
        <begin position="1"/>
        <end position="22"/>
    </location>
</feature>
<reference evidence="4 5" key="1">
    <citation type="journal article" date="2013" name="BMC Genomics">
        <title>Genomics-driven discovery of the pneumocandin biosynthetic gene cluster in the fungus Glarea lozoyensis.</title>
        <authorList>
            <person name="Chen L."/>
            <person name="Yue Q."/>
            <person name="Zhang X."/>
            <person name="Xiang M."/>
            <person name="Wang C."/>
            <person name="Li S."/>
            <person name="Che Y."/>
            <person name="Ortiz-Lopez F.J."/>
            <person name="Bills G.F."/>
            <person name="Liu X."/>
            <person name="An Z."/>
        </authorList>
    </citation>
    <scope>NUCLEOTIDE SEQUENCE [LARGE SCALE GENOMIC DNA]</scope>
    <source>
        <strain evidence="5">ATCC 20868 / MF5171</strain>
    </source>
</reference>
<feature type="chain" id="PRO_5004508568" description="Heterokaryon incompatibility domain-containing protein" evidence="2">
    <location>
        <begin position="23"/>
        <end position="822"/>
    </location>
</feature>
<evidence type="ECO:0000256" key="1">
    <source>
        <dbReference type="SAM" id="MobiDB-lite"/>
    </source>
</evidence>
<feature type="compositionally biased region" description="Acidic residues" evidence="1">
    <location>
        <begin position="712"/>
        <end position="723"/>
    </location>
</feature>
<accession>S3DHV4</accession>
<dbReference type="STRING" id="1116229.S3DHV4"/>
<dbReference type="eggNOG" id="ENOG502SHNP">
    <property type="taxonomic scope" value="Eukaryota"/>
</dbReference>
<feature type="region of interest" description="Disordered" evidence="1">
    <location>
        <begin position="652"/>
        <end position="688"/>
    </location>
</feature>
<feature type="compositionally biased region" description="Basic and acidic residues" evidence="1">
    <location>
        <begin position="675"/>
        <end position="688"/>
    </location>
</feature>
<keyword evidence="5" id="KW-1185">Reference proteome</keyword>
<dbReference type="InterPro" id="IPR010730">
    <property type="entry name" value="HET"/>
</dbReference>
<evidence type="ECO:0000259" key="3">
    <source>
        <dbReference type="Pfam" id="PF06985"/>
    </source>
</evidence>
<proteinExistence type="predicted"/>
<dbReference type="HOGENOM" id="CLU_002639_3_0_1"/>
<gene>
    <name evidence="4" type="ORF">GLAREA_02065</name>
</gene>
<dbReference type="EMBL" id="KE145371">
    <property type="protein sequence ID" value="EPE26153.1"/>
    <property type="molecule type" value="Genomic_DNA"/>
</dbReference>
<feature type="region of interest" description="Disordered" evidence="1">
    <location>
        <begin position="708"/>
        <end position="727"/>
    </location>
</feature>
<feature type="compositionally biased region" description="Polar residues" evidence="1">
    <location>
        <begin position="661"/>
        <end position="674"/>
    </location>
</feature>
<evidence type="ECO:0000256" key="2">
    <source>
        <dbReference type="SAM" id="SignalP"/>
    </source>
</evidence>
<dbReference type="Pfam" id="PF06985">
    <property type="entry name" value="HET"/>
    <property type="match status" value="1"/>
</dbReference>
<keyword evidence="2" id="KW-0732">Signal</keyword>
<dbReference type="RefSeq" id="XP_008087472.1">
    <property type="nucleotide sequence ID" value="XM_008089281.1"/>
</dbReference>
<protein>
    <recommendedName>
        <fullName evidence="3">Heterokaryon incompatibility domain-containing protein</fullName>
    </recommendedName>
</protein>
<dbReference type="Proteomes" id="UP000016922">
    <property type="component" value="Unassembled WGS sequence"/>
</dbReference>
<dbReference type="PANTHER" id="PTHR33112:SF15">
    <property type="entry name" value="HETEROKARYON INCOMPATIBILITY DOMAIN-CONTAINING PROTEIN"/>
    <property type="match status" value="1"/>
</dbReference>
<dbReference type="AlphaFoldDB" id="S3DHV4"/>